<evidence type="ECO:0000256" key="2">
    <source>
        <dbReference type="HAMAP-Rule" id="MF_00003"/>
    </source>
</evidence>
<comment type="subunit">
    <text evidence="2">Monomer. Binds 30S ribosomal subunits, but not 50S ribosomal subunits or 70S ribosomes.</text>
</comment>
<organism evidence="3 4">
    <name type="scientific">Ruminococcus callidus ATCC 27760</name>
    <dbReference type="NCBI Taxonomy" id="411473"/>
    <lineage>
        <taxon>Bacteria</taxon>
        <taxon>Bacillati</taxon>
        <taxon>Bacillota</taxon>
        <taxon>Clostridia</taxon>
        <taxon>Eubacteriales</taxon>
        <taxon>Oscillospiraceae</taxon>
        <taxon>Ruminococcus</taxon>
    </lineage>
</organism>
<dbReference type="STRING" id="411473.RUMCAL_02594"/>
<evidence type="ECO:0000313" key="4">
    <source>
        <dbReference type="Proteomes" id="UP000016662"/>
    </source>
</evidence>
<dbReference type="Gene3D" id="3.30.300.20">
    <property type="match status" value="1"/>
</dbReference>
<dbReference type="GO" id="GO:0005829">
    <property type="term" value="C:cytosol"/>
    <property type="evidence" value="ECO:0007669"/>
    <property type="project" value="TreeGrafter"/>
</dbReference>
<dbReference type="InterPro" id="IPR000238">
    <property type="entry name" value="RbfA"/>
</dbReference>
<accession>U2KGP6</accession>
<dbReference type="Proteomes" id="UP000016662">
    <property type="component" value="Unassembled WGS sequence"/>
</dbReference>
<dbReference type="GO" id="GO:0043024">
    <property type="term" value="F:ribosomal small subunit binding"/>
    <property type="evidence" value="ECO:0007669"/>
    <property type="project" value="TreeGrafter"/>
</dbReference>
<dbReference type="eggNOG" id="COG0858">
    <property type="taxonomic scope" value="Bacteria"/>
</dbReference>
<comment type="similarity">
    <text evidence="2">Belongs to the RbfA family.</text>
</comment>
<proteinExistence type="inferred from homology"/>
<comment type="caution">
    <text evidence="3">The sequence shown here is derived from an EMBL/GenBank/DDBJ whole genome shotgun (WGS) entry which is preliminary data.</text>
</comment>
<dbReference type="GeneID" id="93693301"/>
<dbReference type="NCBIfam" id="TIGR00082">
    <property type="entry name" value="rbfA"/>
    <property type="match status" value="1"/>
</dbReference>
<dbReference type="InterPro" id="IPR020053">
    <property type="entry name" value="Ribosome-bd_factorA_CS"/>
</dbReference>
<dbReference type="GO" id="GO:0030490">
    <property type="term" value="P:maturation of SSU-rRNA"/>
    <property type="evidence" value="ECO:0007669"/>
    <property type="project" value="UniProtKB-UniRule"/>
</dbReference>
<gene>
    <name evidence="2" type="primary">rbfA</name>
    <name evidence="3" type="ORF">RUMCAL_02594</name>
</gene>
<dbReference type="Pfam" id="PF02033">
    <property type="entry name" value="RBFA"/>
    <property type="match status" value="1"/>
</dbReference>
<dbReference type="PROSITE" id="PS01319">
    <property type="entry name" value="RBFA"/>
    <property type="match status" value="1"/>
</dbReference>
<name>U2KGP6_9FIRM</name>
<dbReference type="PANTHER" id="PTHR33515:SF1">
    <property type="entry name" value="RIBOSOME-BINDING FACTOR A, CHLOROPLASTIC-RELATED"/>
    <property type="match status" value="1"/>
</dbReference>
<dbReference type="PATRIC" id="fig|411473.3.peg.2170"/>
<keyword evidence="2" id="KW-0963">Cytoplasm</keyword>
<comment type="function">
    <text evidence="2">One of several proteins that assist in the late maturation steps of the functional core of the 30S ribosomal subunit. Associates with free 30S ribosomal subunits (but not with 30S subunits that are part of 70S ribosomes or polysomes). Required for efficient processing of 16S rRNA. May interact with the 5'-terminal helix region of 16S rRNA.</text>
</comment>
<keyword evidence="1 2" id="KW-0690">Ribosome biogenesis</keyword>
<sequence length="126" mass="14257">MANFKANRTEEDILREMTAILRELKDPRIDPMLTVVRAELSRDLSDCKIFVSSLSGKETAKESCKGLDSASGFIRRELLRRLKIRRSPALHFVADDSIAHSAEIDRMLHHIQPPVEEPEESGTGEE</sequence>
<evidence type="ECO:0000256" key="1">
    <source>
        <dbReference type="ARBA" id="ARBA00022517"/>
    </source>
</evidence>
<dbReference type="InterPro" id="IPR023799">
    <property type="entry name" value="RbfA_dom_sf"/>
</dbReference>
<dbReference type="OrthoDB" id="307788at2"/>
<evidence type="ECO:0000313" key="3">
    <source>
        <dbReference type="EMBL" id="ERJ91427.1"/>
    </source>
</evidence>
<reference evidence="3 4" key="1">
    <citation type="submission" date="2013-07" db="EMBL/GenBank/DDBJ databases">
        <authorList>
            <person name="Weinstock G."/>
            <person name="Sodergren E."/>
            <person name="Wylie T."/>
            <person name="Fulton L."/>
            <person name="Fulton R."/>
            <person name="Fronick C."/>
            <person name="O'Laughlin M."/>
            <person name="Godfrey J."/>
            <person name="Miner T."/>
            <person name="Herter B."/>
            <person name="Appelbaum E."/>
            <person name="Cordes M."/>
            <person name="Lek S."/>
            <person name="Wollam A."/>
            <person name="Pepin K.H."/>
            <person name="Palsikar V.B."/>
            <person name="Mitreva M."/>
            <person name="Wilson R.K."/>
        </authorList>
    </citation>
    <scope>NUCLEOTIDE SEQUENCE [LARGE SCALE GENOMIC DNA]</scope>
    <source>
        <strain evidence="3 4">ATCC 27760</strain>
    </source>
</reference>
<dbReference type="AlphaFoldDB" id="U2KGP6"/>
<comment type="subcellular location">
    <subcellularLocation>
        <location evidence="2">Cytoplasm</location>
    </subcellularLocation>
</comment>
<dbReference type="PANTHER" id="PTHR33515">
    <property type="entry name" value="RIBOSOME-BINDING FACTOR A, CHLOROPLASTIC-RELATED"/>
    <property type="match status" value="1"/>
</dbReference>
<dbReference type="InterPro" id="IPR015946">
    <property type="entry name" value="KH_dom-like_a/b"/>
</dbReference>
<keyword evidence="4" id="KW-1185">Reference proteome</keyword>
<dbReference type="HOGENOM" id="CLU_089475_6_3_9"/>
<dbReference type="EMBL" id="AWVF01000315">
    <property type="protein sequence ID" value="ERJ91427.1"/>
    <property type="molecule type" value="Genomic_DNA"/>
</dbReference>
<protein>
    <recommendedName>
        <fullName evidence="2">Ribosome-binding factor A</fullName>
    </recommendedName>
</protein>
<dbReference type="RefSeq" id="WP_021680766.1">
    <property type="nucleotide sequence ID" value="NZ_KI260304.1"/>
</dbReference>
<dbReference type="SUPFAM" id="SSF89919">
    <property type="entry name" value="Ribosome-binding factor A, RbfA"/>
    <property type="match status" value="1"/>
</dbReference>
<dbReference type="HAMAP" id="MF_00003">
    <property type="entry name" value="RbfA"/>
    <property type="match status" value="1"/>
</dbReference>